<dbReference type="EMBL" id="JBJQOH010000004">
    <property type="protein sequence ID" value="KAL3689665.1"/>
    <property type="molecule type" value="Genomic_DNA"/>
</dbReference>
<protein>
    <submittedName>
        <fullName evidence="2">Uncharacterized protein</fullName>
    </submittedName>
</protein>
<sequence>MVAADQHLLADPVPASAVPTLLVVEVSETQNLNPQPLQQDFQKSNAGTSEDLGQSRKRTRDQSVHSGFKGNADESFPQPMNEQYSAPQPPRRIVELARSKAHRTQLADLARGAEFIQEADRPEDNLGLVLFKRQRLEESSQGSSSAESSQHTQNLGL</sequence>
<feature type="region of interest" description="Disordered" evidence="1">
    <location>
        <begin position="33"/>
        <end position="92"/>
    </location>
</feature>
<gene>
    <name evidence="2" type="ORF">R1sor_015974</name>
</gene>
<reference evidence="2 3" key="1">
    <citation type="submission" date="2024-09" db="EMBL/GenBank/DDBJ databases">
        <title>Chromosome-scale assembly of Riccia sorocarpa.</title>
        <authorList>
            <person name="Paukszto L."/>
        </authorList>
    </citation>
    <scope>NUCLEOTIDE SEQUENCE [LARGE SCALE GENOMIC DNA]</scope>
    <source>
        <strain evidence="2">LP-2024</strain>
        <tissue evidence="2">Aerial parts of the thallus</tissue>
    </source>
</reference>
<feature type="compositionally biased region" description="Low complexity" evidence="1">
    <location>
        <begin position="139"/>
        <end position="149"/>
    </location>
</feature>
<dbReference type="Proteomes" id="UP001633002">
    <property type="component" value="Unassembled WGS sequence"/>
</dbReference>
<proteinExistence type="predicted"/>
<evidence type="ECO:0000256" key="1">
    <source>
        <dbReference type="SAM" id="MobiDB-lite"/>
    </source>
</evidence>
<accession>A0ABD3HH52</accession>
<comment type="caution">
    <text evidence="2">The sequence shown here is derived from an EMBL/GenBank/DDBJ whole genome shotgun (WGS) entry which is preliminary data.</text>
</comment>
<feature type="region of interest" description="Disordered" evidence="1">
    <location>
        <begin position="135"/>
        <end position="157"/>
    </location>
</feature>
<name>A0ABD3HH52_9MARC</name>
<organism evidence="2 3">
    <name type="scientific">Riccia sorocarpa</name>
    <dbReference type="NCBI Taxonomy" id="122646"/>
    <lineage>
        <taxon>Eukaryota</taxon>
        <taxon>Viridiplantae</taxon>
        <taxon>Streptophyta</taxon>
        <taxon>Embryophyta</taxon>
        <taxon>Marchantiophyta</taxon>
        <taxon>Marchantiopsida</taxon>
        <taxon>Marchantiidae</taxon>
        <taxon>Marchantiales</taxon>
        <taxon>Ricciaceae</taxon>
        <taxon>Riccia</taxon>
    </lineage>
</organism>
<evidence type="ECO:0000313" key="3">
    <source>
        <dbReference type="Proteomes" id="UP001633002"/>
    </source>
</evidence>
<evidence type="ECO:0000313" key="2">
    <source>
        <dbReference type="EMBL" id="KAL3689665.1"/>
    </source>
</evidence>
<dbReference type="AlphaFoldDB" id="A0ABD3HH52"/>
<keyword evidence="3" id="KW-1185">Reference proteome</keyword>
<feature type="compositionally biased region" description="Polar residues" evidence="1">
    <location>
        <begin position="33"/>
        <end position="52"/>
    </location>
</feature>